<dbReference type="GeneID" id="29517621"/>
<gene>
    <name evidence="1" type="ORF">NE863_02485</name>
    <name evidence="2" type="ORF">P4B07_02475</name>
</gene>
<evidence type="ECO:0000313" key="4">
    <source>
        <dbReference type="Proteomes" id="UP001214094"/>
    </source>
</evidence>
<sequence length="824" mass="91348">MVSTYLDYSRITRDMRSSLNRIAQQPQIAREAEYYKENIGSVKTVEEFLNDYRLYSYAMKAHGLEDMTYAKAFMRKVLESDLSDESSFANRLTDERYRNFAQAFSFSSSKPVAQTNAQQDALIGLYNERIASLDTAMRGEMAYFGAAMDLVTDVDKFLGNERLRSFAFTVFDIDPKTFNYTEVRDALTSDPAALTASRTAAVTRREEALKLQTDLQTRLKSLGEINRLTSELAEAPAADKPAIQAKIDEHNAIVADLDAKLPPRDQAPALLASLGEELNTLNGRIRNLETYIKLAETFNFNADGSVPAGEKAISDAKKTELNNIYVFKKPGETPLGGARLTGAGALLNKEYYEGKIAGVTSISELTSDSRLFNYLVTAFGLKASTTVPSTIENILTSDINDPNSYVNTQGGEYNAAFKEMHKAFNFRPDGTLQPGKTAQDADQLKKTSDGYMVRYNDKGDAEDEALVKRFKLLVNSMESVDKLLADNGVLKFTLSAFGLEDEGLSKRDLKRILTSDLNDPRSYVNTLRDERYVKLVKAFNFNPDGTLGAPKLAQSDGDIMNTARAYIVAKSRFGTDDEKKIAKEKAQEEAKYYTSEIAKIETLDAFLKNRRLVDMVLVGAGIDPETVKSDYLRSMFTSDLEDPKSFINTDPNGLKYREIVSSFNFDKDGKIVRGEAGQIQTRRGLVTTVDLFLNQSLEEKEGADNGGIRLALYFKRKASDINTAYDILADRALFEVIKTAYSMPEGLQNAKIEAQAAFIERTVNIKELQQPGQLEKLLQRFTALYDVENNQDVSPGLAILTGGGSAGVSAETLLSLSQLRAGGR</sequence>
<dbReference type="EMBL" id="CP098807">
    <property type="protein sequence ID" value="USJ23882.1"/>
    <property type="molecule type" value="Genomic_DNA"/>
</dbReference>
<dbReference type="OrthoDB" id="7824597at2"/>
<accession>A0A9Q8Y7N7</accession>
<dbReference type="KEGG" id="eah:FA04_02470"/>
<organism evidence="1 3">
    <name type="scientific">Ensifer adhaerens</name>
    <name type="common">Sinorhizobium morelense</name>
    <dbReference type="NCBI Taxonomy" id="106592"/>
    <lineage>
        <taxon>Bacteria</taxon>
        <taxon>Pseudomonadati</taxon>
        <taxon>Pseudomonadota</taxon>
        <taxon>Alphaproteobacteria</taxon>
        <taxon>Hyphomicrobiales</taxon>
        <taxon>Rhizobiaceae</taxon>
        <taxon>Sinorhizobium/Ensifer group</taxon>
        <taxon>Ensifer</taxon>
    </lineage>
</organism>
<evidence type="ECO:0000313" key="3">
    <source>
        <dbReference type="Proteomes" id="UP001055460"/>
    </source>
</evidence>
<evidence type="ECO:0000313" key="2">
    <source>
        <dbReference type="EMBL" id="WFP91269.1"/>
    </source>
</evidence>
<proteinExistence type="predicted"/>
<protein>
    <submittedName>
        <fullName evidence="1">DUF1217 domain-containing protein</fullName>
    </submittedName>
</protein>
<reference evidence="2 4" key="2">
    <citation type="submission" date="2023-03" db="EMBL/GenBank/DDBJ databases">
        <title>Comparative genome and transcriptome analysis combination mining strategies for increasing vitamin B12 production of Ensifer adhaerens strain.</title>
        <authorList>
            <person name="Yongheng L."/>
        </authorList>
    </citation>
    <scope>NUCLEOTIDE SEQUENCE [LARGE SCALE GENOMIC DNA]</scope>
    <source>
        <strain evidence="2 4">Casida A-T305</strain>
    </source>
</reference>
<dbReference type="Proteomes" id="UP001214094">
    <property type="component" value="Chromosome"/>
</dbReference>
<name>A0A9Q8Y7N7_ENSAD</name>
<dbReference type="RefSeq" id="WP_034801120.1">
    <property type="nucleotide sequence ID" value="NZ_CAXURO020000001.1"/>
</dbReference>
<dbReference type="SUPFAM" id="SSF158837">
    <property type="entry name" value="AGR C 984p-like"/>
    <property type="match status" value="5"/>
</dbReference>
<dbReference type="InterPro" id="IPR010626">
    <property type="entry name" value="DUF1217"/>
</dbReference>
<keyword evidence="4" id="KW-1185">Reference proteome</keyword>
<dbReference type="InterPro" id="IPR023157">
    <property type="entry name" value="AGR-C-984p-like_sf"/>
</dbReference>
<reference evidence="1" key="1">
    <citation type="submission" date="2022-06" db="EMBL/GenBank/DDBJ databases">
        <title>Physiological and biochemical characterization and genomic elucidation of a strain of the genus Ensifer adhaerens M8 that combines arsenic oxidation and chromium reduction.</title>
        <authorList>
            <person name="Li X."/>
            <person name="Yu c."/>
        </authorList>
    </citation>
    <scope>NUCLEOTIDE SEQUENCE</scope>
    <source>
        <strain evidence="1">M8</strain>
    </source>
</reference>
<dbReference type="AlphaFoldDB" id="A0A9Q8Y7N7"/>
<evidence type="ECO:0000313" key="1">
    <source>
        <dbReference type="EMBL" id="USJ23882.1"/>
    </source>
</evidence>
<dbReference type="Gene3D" id="1.10.3700.10">
    <property type="entry name" value="AGR C 984p-like"/>
    <property type="match status" value="3"/>
</dbReference>
<dbReference type="EMBL" id="CP121308">
    <property type="protein sequence ID" value="WFP91269.1"/>
    <property type="molecule type" value="Genomic_DNA"/>
</dbReference>
<dbReference type="Pfam" id="PF06748">
    <property type="entry name" value="DUF1217"/>
    <property type="match status" value="4"/>
</dbReference>
<dbReference type="Proteomes" id="UP001055460">
    <property type="component" value="Chromosome"/>
</dbReference>